<keyword evidence="1" id="KW-0732">Signal</keyword>
<sequence length="130" mass="14425">MHAFRLLAAFFSSATTASAFRFHIWLGDKCTITGSRVSDTEILVFPERVDSHGCMKYDLYDWGHDQSLMVRPEDEDGPDQYLAFFNSDDCSGDPMVIMPPASILRERPVAGCSNYAAAGITNMSYKVDGV</sequence>
<proteinExistence type="predicted"/>
<dbReference type="RefSeq" id="XP_069225558.1">
    <property type="nucleotide sequence ID" value="XM_069377448.1"/>
</dbReference>
<dbReference type="GeneID" id="96010286"/>
<evidence type="ECO:0000313" key="2">
    <source>
        <dbReference type="EMBL" id="KAL1582451.1"/>
    </source>
</evidence>
<gene>
    <name evidence="2" type="ORF">WHR41_08844</name>
</gene>
<feature type="signal peptide" evidence="1">
    <location>
        <begin position="1"/>
        <end position="19"/>
    </location>
</feature>
<protein>
    <submittedName>
        <fullName evidence="2">Uncharacterized protein</fullName>
    </submittedName>
</protein>
<dbReference type="Proteomes" id="UP000803884">
    <property type="component" value="Unassembled WGS sequence"/>
</dbReference>
<feature type="chain" id="PRO_5044321529" evidence="1">
    <location>
        <begin position="20"/>
        <end position="130"/>
    </location>
</feature>
<organism evidence="2 3">
    <name type="scientific">Cladosporium halotolerans</name>
    <dbReference type="NCBI Taxonomy" id="1052096"/>
    <lineage>
        <taxon>Eukaryota</taxon>
        <taxon>Fungi</taxon>
        <taxon>Dikarya</taxon>
        <taxon>Ascomycota</taxon>
        <taxon>Pezizomycotina</taxon>
        <taxon>Dothideomycetes</taxon>
        <taxon>Dothideomycetidae</taxon>
        <taxon>Cladosporiales</taxon>
        <taxon>Cladosporiaceae</taxon>
        <taxon>Cladosporium</taxon>
    </lineage>
</organism>
<reference evidence="2 3" key="1">
    <citation type="journal article" date="2020" name="Microbiol. Resour. Announc.">
        <title>Draft Genome Sequence of a Cladosporium Species Isolated from the Mesophotic Ascidian Didemnum maculosum.</title>
        <authorList>
            <person name="Gioti A."/>
            <person name="Siaperas R."/>
            <person name="Nikolaivits E."/>
            <person name="Le Goff G."/>
            <person name="Ouazzani J."/>
            <person name="Kotoulas G."/>
            <person name="Topakas E."/>
        </authorList>
    </citation>
    <scope>NUCLEOTIDE SEQUENCE [LARGE SCALE GENOMIC DNA]</scope>
    <source>
        <strain evidence="2 3">TM138-S3</strain>
    </source>
</reference>
<evidence type="ECO:0000313" key="3">
    <source>
        <dbReference type="Proteomes" id="UP000803884"/>
    </source>
</evidence>
<keyword evidence="3" id="KW-1185">Reference proteome</keyword>
<dbReference type="EMBL" id="JAAQHG020000050">
    <property type="protein sequence ID" value="KAL1582451.1"/>
    <property type="molecule type" value="Genomic_DNA"/>
</dbReference>
<accession>A0AB34KE89</accession>
<evidence type="ECO:0000256" key="1">
    <source>
        <dbReference type="SAM" id="SignalP"/>
    </source>
</evidence>
<comment type="caution">
    <text evidence="2">The sequence shown here is derived from an EMBL/GenBank/DDBJ whole genome shotgun (WGS) entry which is preliminary data.</text>
</comment>
<dbReference type="AlphaFoldDB" id="A0AB34KE89"/>
<name>A0AB34KE89_9PEZI</name>